<accession>R0KCG4</accession>
<dbReference type="EMBL" id="KB908626">
    <property type="protein sequence ID" value="EOA85902.1"/>
    <property type="molecule type" value="Genomic_DNA"/>
</dbReference>
<organism evidence="1 2">
    <name type="scientific">Exserohilum turcicum (strain 28A)</name>
    <name type="common">Northern leaf blight fungus</name>
    <name type="synonym">Setosphaeria turcica</name>
    <dbReference type="NCBI Taxonomy" id="671987"/>
    <lineage>
        <taxon>Eukaryota</taxon>
        <taxon>Fungi</taxon>
        <taxon>Dikarya</taxon>
        <taxon>Ascomycota</taxon>
        <taxon>Pezizomycotina</taxon>
        <taxon>Dothideomycetes</taxon>
        <taxon>Pleosporomycetidae</taxon>
        <taxon>Pleosporales</taxon>
        <taxon>Pleosporineae</taxon>
        <taxon>Pleosporaceae</taxon>
        <taxon>Exserohilum</taxon>
    </lineage>
</organism>
<sequence length="66" mass="7591">MASQQQAQKLAHARATRSKNNNYRRLIKTLYSKLEKMGEIYDADIYFPQDLEVLPGCGWACNNPDD</sequence>
<name>R0KCG4_EXST2</name>
<dbReference type="AlphaFoldDB" id="R0KCG4"/>
<protein>
    <submittedName>
        <fullName evidence="1">Uncharacterized protein</fullName>
    </submittedName>
</protein>
<dbReference type="HOGENOM" id="CLU_2832808_0_0_1"/>
<keyword evidence="2" id="KW-1185">Reference proteome</keyword>
<proteinExistence type="predicted"/>
<dbReference type="Proteomes" id="UP000016935">
    <property type="component" value="Unassembled WGS sequence"/>
</dbReference>
<dbReference type="RefSeq" id="XP_008026381.1">
    <property type="nucleotide sequence ID" value="XM_008028190.1"/>
</dbReference>
<reference evidence="1 2" key="1">
    <citation type="journal article" date="2012" name="PLoS Pathog.">
        <title>Diverse lifestyles and strategies of plant pathogenesis encoded in the genomes of eighteen Dothideomycetes fungi.</title>
        <authorList>
            <person name="Ohm R.A."/>
            <person name="Feau N."/>
            <person name="Henrissat B."/>
            <person name="Schoch C.L."/>
            <person name="Horwitz B.A."/>
            <person name="Barry K.W."/>
            <person name="Condon B.J."/>
            <person name="Copeland A.C."/>
            <person name="Dhillon B."/>
            <person name="Glaser F."/>
            <person name="Hesse C.N."/>
            <person name="Kosti I."/>
            <person name="LaButti K."/>
            <person name="Lindquist E.A."/>
            <person name="Lucas S."/>
            <person name="Salamov A.A."/>
            <person name="Bradshaw R.E."/>
            <person name="Ciuffetti L."/>
            <person name="Hamelin R.C."/>
            <person name="Kema G.H.J."/>
            <person name="Lawrence C."/>
            <person name="Scott J.A."/>
            <person name="Spatafora J.W."/>
            <person name="Turgeon B.G."/>
            <person name="de Wit P.J.G.M."/>
            <person name="Zhong S."/>
            <person name="Goodwin S.B."/>
            <person name="Grigoriev I.V."/>
        </authorList>
    </citation>
    <scope>NUCLEOTIDE SEQUENCE [LARGE SCALE GENOMIC DNA]</scope>
    <source>
        <strain evidence="2">28A</strain>
    </source>
</reference>
<evidence type="ECO:0000313" key="1">
    <source>
        <dbReference type="EMBL" id="EOA85902.1"/>
    </source>
</evidence>
<reference evidence="1 2" key="2">
    <citation type="journal article" date="2013" name="PLoS Genet.">
        <title>Comparative genome structure, secondary metabolite, and effector coding capacity across Cochliobolus pathogens.</title>
        <authorList>
            <person name="Condon B.J."/>
            <person name="Leng Y."/>
            <person name="Wu D."/>
            <person name="Bushley K.E."/>
            <person name="Ohm R.A."/>
            <person name="Otillar R."/>
            <person name="Martin J."/>
            <person name="Schackwitz W."/>
            <person name="Grimwood J."/>
            <person name="MohdZainudin N."/>
            <person name="Xue C."/>
            <person name="Wang R."/>
            <person name="Manning V.A."/>
            <person name="Dhillon B."/>
            <person name="Tu Z.J."/>
            <person name="Steffenson B.J."/>
            <person name="Salamov A."/>
            <person name="Sun H."/>
            <person name="Lowry S."/>
            <person name="LaButti K."/>
            <person name="Han J."/>
            <person name="Copeland A."/>
            <person name="Lindquist E."/>
            <person name="Barry K."/>
            <person name="Schmutz J."/>
            <person name="Baker S.E."/>
            <person name="Ciuffetti L.M."/>
            <person name="Grigoriev I.V."/>
            <person name="Zhong S."/>
            <person name="Turgeon B.G."/>
        </authorList>
    </citation>
    <scope>NUCLEOTIDE SEQUENCE [LARGE SCALE GENOMIC DNA]</scope>
    <source>
        <strain evidence="2">28A</strain>
    </source>
</reference>
<dbReference type="OrthoDB" id="3789765at2759"/>
<dbReference type="GeneID" id="19403283"/>
<gene>
    <name evidence="1" type="ORF">SETTUDRAFT_28856</name>
</gene>
<evidence type="ECO:0000313" key="2">
    <source>
        <dbReference type="Proteomes" id="UP000016935"/>
    </source>
</evidence>